<sequence length="142" mass="15586">MTFTELTDAELAQVIADPQQARSILWRLPTGDGPSGSVDKAIDGIQFLLSAAGVPITIAPQQMPGEPIPTQNGEIYFGLSADQVAAIATQLAATRFAWASRRAIHRHEHLPVQLIAAWTRRRDVKRCAWSIAPRAWTLCCDR</sequence>
<proteinExistence type="predicted"/>
<comment type="caution">
    <text evidence="1">The sequence shown here is derived from an EMBL/GenBank/DDBJ whole genome shotgun (WGS) entry which is preliminary data.</text>
</comment>
<evidence type="ECO:0000313" key="2">
    <source>
        <dbReference type="Proteomes" id="UP000218842"/>
    </source>
</evidence>
<evidence type="ECO:0000313" key="1">
    <source>
        <dbReference type="EMBL" id="PBJ31688.1"/>
    </source>
</evidence>
<dbReference type="GeneID" id="75270091"/>
<accession>A0A2A3L4Q5</accession>
<dbReference type="InterPro" id="IPR035944">
    <property type="entry name" value="YfbM-like_sf"/>
</dbReference>
<dbReference type="Pfam" id="PF08974">
    <property type="entry name" value="DUF1877"/>
    <property type="match status" value="1"/>
</dbReference>
<protein>
    <submittedName>
        <fullName evidence="1">DUF1877 domain-containing protein</fullName>
    </submittedName>
</protein>
<reference evidence="1 2" key="1">
    <citation type="journal article" date="2017" name="Genome Biol. Evol.">
        <title>Population Structure and Local Adaptation of MAC Lung Disease Agent Mycobacterium avium subsp. hominissuis.</title>
        <authorList>
            <person name="Yano H."/>
            <person name="Iwamoto T."/>
            <person name="Nishiuchi Y."/>
            <person name="Nakajima C."/>
            <person name="Starkova D.A."/>
            <person name="Mokrousov I."/>
            <person name="Narvskaya O."/>
            <person name="Yoshida S."/>
            <person name="Arikawa K."/>
            <person name="Nakanishi N."/>
            <person name="Osaki K."/>
            <person name="Nakagawa I."/>
            <person name="Ato M."/>
            <person name="Suzuki Y."/>
            <person name="Maruyama F."/>
        </authorList>
    </citation>
    <scope>NUCLEOTIDE SEQUENCE [LARGE SCALE GENOMIC DNA]</scope>
    <source>
        <strain evidence="1 2">OCU466</strain>
    </source>
</reference>
<dbReference type="Proteomes" id="UP000218842">
    <property type="component" value="Unassembled WGS sequence"/>
</dbReference>
<organism evidence="1 2">
    <name type="scientific">Mycobacterium avium subsp. hominissuis</name>
    <dbReference type="NCBI Taxonomy" id="439334"/>
    <lineage>
        <taxon>Bacteria</taxon>
        <taxon>Bacillati</taxon>
        <taxon>Actinomycetota</taxon>
        <taxon>Actinomycetes</taxon>
        <taxon>Mycobacteriales</taxon>
        <taxon>Mycobacteriaceae</taxon>
        <taxon>Mycobacterium</taxon>
        <taxon>Mycobacterium avium complex (MAC)</taxon>
    </lineage>
</organism>
<name>A0A2A3L4Q5_MYCAV</name>
<dbReference type="EMBL" id="LBGZ01000122">
    <property type="protein sequence ID" value="PBJ31688.1"/>
    <property type="molecule type" value="Genomic_DNA"/>
</dbReference>
<dbReference type="Gene3D" id="3.40.1760.10">
    <property type="entry name" value="YfbM-like super family"/>
    <property type="match status" value="1"/>
</dbReference>
<gene>
    <name evidence="1" type="ORF">XV03_19480</name>
</gene>
<dbReference type="RefSeq" id="WP_044543901.1">
    <property type="nucleotide sequence ID" value="NZ_BDMY01000111.1"/>
</dbReference>
<dbReference type="InterPro" id="IPR015068">
    <property type="entry name" value="DUF1877"/>
</dbReference>
<dbReference type="AlphaFoldDB" id="A0A2A3L4Q5"/>